<dbReference type="GeneID" id="116207161"/>
<dbReference type="PANTHER" id="PTHR33322">
    <property type="entry name" value="BAG DOMAIN CONTAINING PROTEIN, EXPRESSED"/>
    <property type="match status" value="1"/>
</dbReference>
<dbReference type="Proteomes" id="UP000197138">
    <property type="component" value="Unassembled WGS sequence"/>
</dbReference>
<accession>A0A218VWE0</accession>
<organism evidence="3 4">
    <name type="scientific">Punica granatum</name>
    <name type="common">Pomegranate</name>
    <dbReference type="NCBI Taxonomy" id="22663"/>
    <lineage>
        <taxon>Eukaryota</taxon>
        <taxon>Viridiplantae</taxon>
        <taxon>Streptophyta</taxon>
        <taxon>Embryophyta</taxon>
        <taxon>Tracheophyta</taxon>
        <taxon>Spermatophyta</taxon>
        <taxon>Magnoliopsida</taxon>
        <taxon>eudicotyledons</taxon>
        <taxon>Gunneridae</taxon>
        <taxon>Pentapetalae</taxon>
        <taxon>rosids</taxon>
        <taxon>malvids</taxon>
        <taxon>Myrtales</taxon>
        <taxon>Lythraceae</taxon>
        <taxon>Punica</taxon>
    </lineage>
</organism>
<sequence>MASYHHHHHGHHTAPPPPPPPTSPCCCWADRNSTSCCIPPHQPPPPPPVDPLLENLIARLLQSSPPPPTHSPRHRLRQLNTHHHHHSSVLSSLLDRIESLESSFHSLSISSSSSLRDAAARVIQTHFRAFLVRRSRTLRNLKDLAAIKSSFLNLKSSVSDINSTRVNLVAVSDEAMDLLLQLDSIQNHDPMIRDGKRSISRDLDAFLECIDRLAVKRRQLLVVNSRKSVKVVANRSNKSKILREEKELVNKLKDRVEKIRQLSQVLGTQEEDVELEGFQNFSDDGEENDRTFARRIGPAPTAKKIVTFAENGNVYRVISTDSDESSSGDDGTGSSDDHGEISADDGKLKGSYVIVEEADMDNLASSPVSSDGGEPRSQGRDESKFSFSAPKPERMDSREDFPKKRNGALKIGT</sequence>
<name>A0A218VWE0_PUNGR</name>
<proteinExistence type="predicted"/>
<keyword evidence="5" id="KW-1185">Reference proteome</keyword>
<dbReference type="RefSeq" id="XP_031395892.1">
    <property type="nucleotide sequence ID" value="XM_031540032.1"/>
</dbReference>
<feature type="region of interest" description="Disordered" evidence="2">
    <location>
        <begin position="318"/>
        <end position="413"/>
    </location>
</feature>
<feature type="compositionally biased region" description="Basic and acidic residues" evidence="2">
    <location>
        <begin position="373"/>
        <end position="384"/>
    </location>
</feature>
<dbReference type="EMBL" id="MTKT01005809">
    <property type="protein sequence ID" value="OWM64538.1"/>
    <property type="molecule type" value="Genomic_DNA"/>
</dbReference>
<evidence type="ECO:0000313" key="3">
    <source>
        <dbReference type="EMBL" id="OWM64538.1"/>
    </source>
</evidence>
<dbReference type="Proteomes" id="UP000515151">
    <property type="component" value="Chromosome 5"/>
</dbReference>
<reference evidence="3" key="2">
    <citation type="submission" date="2017-06" db="EMBL/GenBank/DDBJ databases">
        <title>The pomegranate genome and the genomics of punicalagin biosynthesis.</title>
        <authorList>
            <person name="Xu C."/>
        </authorList>
    </citation>
    <scope>NUCLEOTIDE SEQUENCE [LARGE SCALE GENOMIC DNA]</scope>
    <source>
        <tissue evidence="3">Fresh leaf</tissue>
    </source>
</reference>
<dbReference type="GO" id="GO:0006457">
    <property type="term" value="P:protein folding"/>
    <property type="evidence" value="ECO:0007669"/>
    <property type="project" value="TreeGrafter"/>
</dbReference>
<feature type="compositionally biased region" description="Basic and acidic residues" evidence="2">
    <location>
        <begin position="391"/>
        <end position="403"/>
    </location>
</feature>
<dbReference type="PANTHER" id="PTHR33322:SF18">
    <property type="entry name" value="BAG FAMILY MOLECULAR CHAPERONE REGULATOR 8, CHLOROPLASTIC"/>
    <property type="match status" value="1"/>
</dbReference>
<evidence type="ECO:0000256" key="2">
    <source>
        <dbReference type="SAM" id="MobiDB-lite"/>
    </source>
</evidence>
<dbReference type="InterPro" id="IPR040400">
    <property type="entry name" value="BAG5/6/7/8"/>
</dbReference>
<feature type="compositionally biased region" description="Basic residues" evidence="2">
    <location>
        <begin position="1"/>
        <end position="12"/>
    </location>
</feature>
<evidence type="ECO:0000256" key="1">
    <source>
        <dbReference type="ARBA" id="ARBA00023186"/>
    </source>
</evidence>
<feature type="region of interest" description="Disordered" evidence="2">
    <location>
        <begin position="1"/>
        <end position="21"/>
    </location>
</feature>
<evidence type="ECO:0000313" key="6">
    <source>
        <dbReference type="RefSeq" id="XP_031395892.1"/>
    </source>
</evidence>
<feature type="compositionally biased region" description="Basic and acidic residues" evidence="2">
    <location>
        <begin position="335"/>
        <end position="348"/>
    </location>
</feature>
<dbReference type="AlphaFoldDB" id="A0A218VWE0"/>
<reference evidence="5" key="3">
    <citation type="journal article" date="2020" name="Plant Biotechnol. J.">
        <title>The pomegranate (Punica granatum L.) draft genome dissects genetic divergence between soft- and hard-seeded cultivars.</title>
        <authorList>
            <person name="Luo X."/>
            <person name="Li H."/>
            <person name="Wu Z."/>
            <person name="Yao W."/>
            <person name="Zhao P."/>
            <person name="Cao D."/>
            <person name="Yu H."/>
            <person name="Li K."/>
            <person name="Poudel K."/>
            <person name="Zhao D."/>
            <person name="Zhang F."/>
            <person name="Xia X."/>
            <person name="Chen L."/>
            <person name="Wang Q."/>
            <person name="Jing D."/>
            <person name="Cao S."/>
        </authorList>
    </citation>
    <scope>NUCLEOTIDE SEQUENCE [LARGE SCALE GENOMIC DNA]</scope>
</reference>
<dbReference type="GO" id="GO:0009506">
    <property type="term" value="C:plasmodesma"/>
    <property type="evidence" value="ECO:0007669"/>
    <property type="project" value="TreeGrafter"/>
</dbReference>
<protein>
    <submittedName>
        <fullName evidence="6">BAG family molecular chaperone regulator 8, chloroplastic</fullName>
    </submittedName>
</protein>
<keyword evidence="1" id="KW-0143">Chaperone</keyword>
<gene>
    <name evidence="6" type="primary">LOC116207161</name>
    <name evidence="3" type="ORF">CDL15_Pgr020505</name>
</gene>
<reference evidence="4" key="1">
    <citation type="journal article" date="2017" name="Plant J.">
        <title>The pomegranate (Punica granatum L.) genome and the genomics of punicalagin biosynthesis.</title>
        <authorList>
            <person name="Qin G."/>
            <person name="Xu C."/>
            <person name="Ming R."/>
            <person name="Tang H."/>
            <person name="Guyot R."/>
            <person name="Kramer E.M."/>
            <person name="Hu Y."/>
            <person name="Yi X."/>
            <person name="Qi Y."/>
            <person name="Xu X."/>
            <person name="Gao Z."/>
            <person name="Pan H."/>
            <person name="Jian J."/>
            <person name="Tian Y."/>
            <person name="Yue Z."/>
            <person name="Xu Y."/>
        </authorList>
    </citation>
    <scope>NUCLEOTIDE SEQUENCE [LARGE SCALE GENOMIC DNA]</scope>
    <source>
        <strain evidence="4">cv. Dabenzi</strain>
    </source>
</reference>
<evidence type="ECO:0000313" key="4">
    <source>
        <dbReference type="Proteomes" id="UP000197138"/>
    </source>
</evidence>
<evidence type="ECO:0000313" key="5">
    <source>
        <dbReference type="Proteomes" id="UP000515151"/>
    </source>
</evidence>
<dbReference type="OrthoDB" id="1100735at2759"/>
<reference evidence="6" key="4">
    <citation type="submission" date="2025-04" db="UniProtKB">
        <authorList>
            <consortium name="RefSeq"/>
        </authorList>
    </citation>
    <scope>IDENTIFICATION</scope>
    <source>
        <tissue evidence="6">Leaf</tissue>
    </source>
</reference>